<proteinExistence type="inferred from homology"/>
<feature type="coiled-coil region" evidence="4">
    <location>
        <begin position="192"/>
        <end position="226"/>
    </location>
</feature>
<keyword evidence="7" id="KW-1185">Reference proteome</keyword>
<dbReference type="SUPFAM" id="SSF52540">
    <property type="entry name" value="P-loop containing nucleoside triphosphate hydrolases"/>
    <property type="match status" value="1"/>
</dbReference>
<dbReference type="InterPro" id="IPR036961">
    <property type="entry name" value="Kinesin_motor_dom_sf"/>
</dbReference>
<evidence type="ECO:0000256" key="2">
    <source>
        <dbReference type="ARBA" id="ARBA00023175"/>
    </source>
</evidence>
<accession>A0A5P1FN39</accession>
<reference evidence="7" key="1">
    <citation type="journal article" date="2017" name="Nat. Commun.">
        <title>The asparagus genome sheds light on the origin and evolution of a young Y chromosome.</title>
        <authorList>
            <person name="Harkess A."/>
            <person name="Zhou J."/>
            <person name="Xu C."/>
            <person name="Bowers J.E."/>
            <person name="Van der Hulst R."/>
            <person name="Ayyampalayam S."/>
            <person name="Mercati F."/>
            <person name="Riccardi P."/>
            <person name="McKain M.R."/>
            <person name="Kakrana A."/>
            <person name="Tang H."/>
            <person name="Ray J."/>
            <person name="Groenendijk J."/>
            <person name="Arikit S."/>
            <person name="Mathioni S.M."/>
            <person name="Nakano M."/>
            <person name="Shan H."/>
            <person name="Telgmann-Rauber A."/>
            <person name="Kanno A."/>
            <person name="Yue Z."/>
            <person name="Chen H."/>
            <person name="Li W."/>
            <person name="Chen Y."/>
            <person name="Xu X."/>
            <person name="Zhang Y."/>
            <person name="Luo S."/>
            <person name="Chen H."/>
            <person name="Gao J."/>
            <person name="Mao Z."/>
            <person name="Pires J.C."/>
            <person name="Luo M."/>
            <person name="Kudrna D."/>
            <person name="Wing R.A."/>
            <person name="Meyers B.C."/>
            <person name="Yi K."/>
            <person name="Kong H."/>
            <person name="Lavrijsen P."/>
            <person name="Sunseri F."/>
            <person name="Falavigna A."/>
            <person name="Ye Y."/>
            <person name="Leebens-Mack J.H."/>
            <person name="Chen G."/>
        </authorList>
    </citation>
    <scope>NUCLEOTIDE SEQUENCE [LARGE SCALE GENOMIC DNA]</scope>
    <source>
        <strain evidence="7">cv. DH0086</strain>
    </source>
</reference>
<dbReference type="PANTHER" id="PTHR24115:SF416">
    <property type="entry name" value="KINESIN-LIKE PROTEIN KIN-10A"/>
    <property type="match status" value="1"/>
</dbReference>
<organism evidence="6 7">
    <name type="scientific">Asparagus officinalis</name>
    <name type="common">Garden asparagus</name>
    <dbReference type="NCBI Taxonomy" id="4686"/>
    <lineage>
        <taxon>Eukaryota</taxon>
        <taxon>Viridiplantae</taxon>
        <taxon>Streptophyta</taxon>
        <taxon>Embryophyta</taxon>
        <taxon>Tracheophyta</taxon>
        <taxon>Spermatophyta</taxon>
        <taxon>Magnoliopsida</taxon>
        <taxon>Liliopsida</taxon>
        <taxon>Asparagales</taxon>
        <taxon>Asparagaceae</taxon>
        <taxon>Asparagoideae</taxon>
        <taxon>Asparagus</taxon>
    </lineage>
</organism>
<keyword evidence="2" id="KW-0505">Motor protein</keyword>
<dbReference type="Gramene" id="ONK79532">
    <property type="protein sequence ID" value="ONK79532"/>
    <property type="gene ID" value="A4U43_C01F7310"/>
</dbReference>
<dbReference type="InterPro" id="IPR027640">
    <property type="entry name" value="Kinesin-like_fam"/>
</dbReference>
<sequence>MGKKAKNATYISGNDAGKILREVAKVEKRRIIKSTNCNERSSRSHCLIILDVPSVGGRLVLVDMAGSENIEQAGQSGFEAKMQTAKINQGNIALKRVVESIANGDSHVPFRDSKLTMLLQDSFEDDKSKILMILCAIPDPKELHKTISTLEYGAKAKCIVRAAHVPTPKEKVVSDESSTHLRSRIVAMSQFIYKLQTENKLREKERDDAQKELVKREEELLSVKSKLKVVEGNISSLREEEIKCKVEERTQMLRLELMKMEEKISQQEEELSSMRQRLEEMEVERGKSNGEALVKRLPELYNGDLAMEKSMELDMGDLPVIHDVREIKENFHQFNPQSLSLDNEGNDNDTRFTDGACLSTVFEREDEGEEKGSIEGYEVDKERVEEITRQTERDSKFGFLENPKDATFERKTRIQNIFRLCGNYRELAQQVTVKIPSKTTEVDSAILSHLSADIELKENYKPDGMMEVCVKWEASKEFTGNIIKKLKVLKDSTLSDLRKLIEIHVEEINSKQSFTFLLLGDPSGAPVTIEKEATIPACKLPLCNNQLNNYLACLRPIKKSIQLPNHTPFGSLENTIPIAGCT</sequence>
<dbReference type="GO" id="GO:0007018">
    <property type="term" value="P:microtubule-based movement"/>
    <property type="evidence" value="ECO:0007669"/>
    <property type="project" value="InterPro"/>
</dbReference>
<keyword evidence="4" id="KW-0175">Coiled coil</keyword>
<name>A0A5P1FN39_ASPOF</name>
<keyword evidence="1" id="KW-0493">Microtubule</keyword>
<evidence type="ECO:0000313" key="6">
    <source>
        <dbReference type="EMBL" id="ONK79532.1"/>
    </source>
</evidence>
<dbReference type="AlphaFoldDB" id="A0A5P1FN39"/>
<evidence type="ECO:0000313" key="7">
    <source>
        <dbReference type="Proteomes" id="UP000243459"/>
    </source>
</evidence>
<dbReference type="OMA" id="DTELTMP"/>
<dbReference type="Pfam" id="PF00225">
    <property type="entry name" value="Kinesin"/>
    <property type="match status" value="1"/>
</dbReference>
<feature type="coiled-coil region" evidence="4">
    <location>
        <begin position="250"/>
        <end position="284"/>
    </location>
</feature>
<dbReference type="Proteomes" id="UP000243459">
    <property type="component" value="Chromosome 1"/>
</dbReference>
<evidence type="ECO:0000256" key="4">
    <source>
        <dbReference type="SAM" id="Coils"/>
    </source>
</evidence>
<dbReference type="GO" id="GO:0005524">
    <property type="term" value="F:ATP binding"/>
    <property type="evidence" value="ECO:0007669"/>
    <property type="project" value="InterPro"/>
</dbReference>
<dbReference type="GO" id="GO:0005871">
    <property type="term" value="C:kinesin complex"/>
    <property type="evidence" value="ECO:0007669"/>
    <property type="project" value="TreeGrafter"/>
</dbReference>
<evidence type="ECO:0000256" key="1">
    <source>
        <dbReference type="ARBA" id="ARBA00022701"/>
    </source>
</evidence>
<comment type="caution">
    <text evidence="3">Lacks conserved residue(s) required for the propagation of feature annotation.</text>
</comment>
<gene>
    <name evidence="6" type="ORF">A4U43_C01F7310</name>
</gene>
<dbReference type="PROSITE" id="PS50067">
    <property type="entry name" value="KINESIN_MOTOR_2"/>
    <property type="match status" value="1"/>
</dbReference>
<dbReference type="Gene3D" id="3.40.850.10">
    <property type="entry name" value="Kinesin motor domain"/>
    <property type="match status" value="1"/>
</dbReference>
<dbReference type="GO" id="GO:0003777">
    <property type="term" value="F:microtubule motor activity"/>
    <property type="evidence" value="ECO:0007669"/>
    <property type="project" value="InterPro"/>
</dbReference>
<dbReference type="PANTHER" id="PTHR24115">
    <property type="entry name" value="KINESIN-RELATED"/>
    <property type="match status" value="1"/>
</dbReference>
<comment type="similarity">
    <text evidence="3">Belongs to the TRAFAC class myosin-kinesin ATPase superfamily. Kinesin family.</text>
</comment>
<dbReference type="SMART" id="SM00129">
    <property type="entry name" value="KISc"/>
    <property type="match status" value="1"/>
</dbReference>
<evidence type="ECO:0000259" key="5">
    <source>
        <dbReference type="PROSITE" id="PS50067"/>
    </source>
</evidence>
<dbReference type="GO" id="GO:0008017">
    <property type="term" value="F:microtubule binding"/>
    <property type="evidence" value="ECO:0007669"/>
    <property type="project" value="InterPro"/>
</dbReference>
<dbReference type="PRINTS" id="PR00380">
    <property type="entry name" value="KINESINHEAVY"/>
</dbReference>
<protein>
    <recommendedName>
        <fullName evidence="5">Kinesin motor domain-containing protein</fullName>
    </recommendedName>
</protein>
<feature type="domain" description="Kinesin motor" evidence="5">
    <location>
        <begin position="1"/>
        <end position="159"/>
    </location>
</feature>
<dbReference type="EMBL" id="CM007381">
    <property type="protein sequence ID" value="ONK79532.1"/>
    <property type="molecule type" value="Genomic_DNA"/>
</dbReference>
<dbReference type="GO" id="GO:0016887">
    <property type="term" value="F:ATP hydrolysis activity"/>
    <property type="evidence" value="ECO:0007669"/>
    <property type="project" value="TreeGrafter"/>
</dbReference>
<dbReference type="InterPro" id="IPR001752">
    <property type="entry name" value="Kinesin_motor_dom"/>
</dbReference>
<evidence type="ECO:0000256" key="3">
    <source>
        <dbReference type="PROSITE-ProRule" id="PRU00283"/>
    </source>
</evidence>
<dbReference type="InterPro" id="IPR027417">
    <property type="entry name" value="P-loop_NTPase"/>
</dbReference>
<dbReference type="GO" id="GO:0005874">
    <property type="term" value="C:microtubule"/>
    <property type="evidence" value="ECO:0007669"/>
    <property type="project" value="UniProtKB-KW"/>
</dbReference>